<dbReference type="InterPro" id="IPR043030">
    <property type="entry name" value="BGBP_N_sf"/>
</dbReference>
<dbReference type="AlphaFoldDB" id="A0A9P0E3K0"/>
<accession>A0A9P0E3K0</accession>
<dbReference type="Gene3D" id="2.60.40.2140">
    <property type="entry name" value="Beta-1,3-glucan-recognition protein, N-terminal domain"/>
    <property type="match status" value="2"/>
</dbReference>
<dbReference type="Pfam" id="PF15886">
    <property type="entry name" value="CBM39"/>
    <property type="match status" value="2"/>
</dbReference>
<dbReference type="InterPro" id="IPR031756">
    <property type="entry name" value="BGBP_N"/>
</dbReference>
<keyword evidence="1" id="KW-0732">Signal</keyword>
<dbReference type="PROSITE" id="PS51969">
    <property type="entry name" value="CBM39"/>
    <property type="match status" value="2"/>
</dbReference>
<evidence type="ECO:0000256" key="1">
    <source>
        <dbReference type="SAM" id="SignalP"/>
    </source>
</evidence>
<feature type="domain" description="CBM39" evidence="2">
    <location>
        <begin position="118"/>
        <end position="217"/>
    </location>
</feature>
<feature type="chain" id="PRO_5040236147" description="CBM39 domain-containing protein" evidence="1">
    <location>
        <begin position="19"/>
        <end position="360"/>
    </location>
</feature>
<dbReference type="Proteomes" id="UP001153709">
    <property type="component" value="Chromosome 6"/>
</dbReference>
<dbReference type="GO" id="GO:0030246">
    <property type="term" value="F:carbohydrate binding"/>
    <property type="evidence" value="ECO:0007669"/>
    <property type="project" value="InterPro"/>
</dbReference>
<sequence length="360" mass="41353">MFIFTIFVFYNICVLVSSYEIPEPSVKILKPNGFRVSIPDEKGIEAFGFTGTLNRKISQNPPVDFVAKERSPQNGTWVFEATNIEIFDGDVLDYRIFIEHDLLGYSQPYRYEFTFRDYEVPKPRFKVLPIGFRVSIPQEEGIQLFAFHGNLNVPMNGLEAGQFAQDIVQSKRGRWIFEDRQTKLKRGDVIYYWLFVIKDHLGYRRESGVYLVKDSDITTTSSEGSQENNFHASSTQQFHLDNESDTGYKIALKVSDIAGDLYEEVKKLREINSVLTQLVKKDDELSRTLKFEGVLPEFDDAQYVAQILVNEKLRLTVPVVNATRNSDKSVSFQVASLDDKVFLIRSAKKSLVDSKIKLVY</sequence>
<dbReference type="OrthoDB" id="4781at2759"/>
<evidence type="ECO:0000259" key="2">
    <source>
        <dbReference type="PROSITE" id="PS51969"/>
    </source>
</evidence>
<gene>
    <name evidence="3" type="ORF">DIABBA_LOCUS9612</name>
</gene>
<keyword evidence="4" id="KW-1185">Reference proteome</keyword>
<name>A0A9P0E3K0_DIABA</name>
<organism evidence="3 4">
    <name type="scientific">Diabrotica balteata</name>
    <name type="common">Banded cucumber beetle</name>
    <dbReference type="NCBI Taxonomy" id="107213"/>
    <lineage>
        <taxon>Eukaryota</taxon>
        <taxon>Metazoa</taxon>
        <taxon>Ecdysozoa</taxon>
        <taxon>Arthropoda</taxon>
        <taxon>Hexapoda</taxon>
        <taxon>Insecta</taxon>
        <taxon>Pterygota</taxon>
        <taxon>Neoptera</taxon>
        <taxon>Endopterygota</taxon>
        <taxon>Coleoptera</taxon>
        <taxon>Polyphaga</taxon>
        <taxon>Cucujiformia</taxon>
        <taxon>Chrysomeloidea</taxon>
        <taxon>Chrysomelidae</taxon>
        <taxon>Galerucinae</taxon>
        <taxon>Diabroticina</taxon>
        <taxon>Diabroticites</taxon>
        <taxon>Diabrotica</taxon>
    </lineage>
</organism>
<protein>
    <recommendedName>
        <fullName evidence="2">CBM39 domain-containing protein</fullName>
    </recommendedName>
</protein>
<feature type="signal peptide" evidence="1">
    <location>
        <begin position="1"/>
        <end position="18"/>
    </location>
</feature>
<proteinExistence type="predicted"/>
<reference evidence="3" key="1">
    <citation type="submission" date="2022-01" db="EMBL/GenBank/DDBJ databases">
        <authorList>
            <person name="King R."/>
        </authorList>
    </citation>
    <scope>NUCLEOTIDE SEQUENCE</scope>
</reference>
<dbReference type="EMBL" id="OU898281">
    <property type="protein sequence ID" value="CAH1281918.1"/>
    <property type="molecule type" value="Genomic_DNA"/>
</dbReference>
<feature type="domain" description="CBM39" evidence="2">
    <location>
        <begin position="19"/>
        <end position="110"/>
    </location>
</feature>
<evidence type="ECO:0000313" key="3">
    <source>
        <dbReference type="EMBL" id="CAH1281918.1"/>
    </source>
</evidence>
<evidence type="ECO:0000313" key="4">
    <source>
        <dbReference type="Proteomes" id="UP001153709"/>
    </source>
</evidence>